<dbReference type="AlphaFoldDB" id="A0A1U7LNK8"/>
<dbReference type="Proteomes" id="UP000186594">
    <property type="component" value="Unassembled WGS sequence"/>
</dbReference>
<accession>A0A1U7LNK8</accession>
<sequence>MLSLNGTTGIGILDICKRASSVQRKSKGHVDAEEFIARRFLLARPINASVLSQRDTLRNKGLEIYALNGSRQTSRNDKDCKGKWPNRGRALWKLPPLNVHHSYASNHTNPLPPIQAYQHLNLPRHQTGLRQLASRQVPGRMVVPRPRSSHPPLHPVYRPPNAGM</sequence>
<organism evidence="2 3">
    <name type="scientific">Neolecta irregularis (strain DAH-3)</name>
    <dbReference type="NCBI Taxonomy" id="1198029"/>
    <lineage>
        <taxon>Eukaryota</taxon>
        <taxon>Fungi</taxon>
        <taxon>Dikarya</taxon>
        <taxon>Ascomycota</taxon>
        <taxon>Taphrinomycotina</taxon>
        <taxon>Neolectales</taxon>
        <taxon>Neolectaceae</taxon>
        <taxon>Neolecta</taxon>
    </lineage>
</organism>
<comment type="caution">
    <text evidence="2">The sequence shown here is derived from an EMBL/GenBank/DDBJ whole genome shotgun (WGS) entry which is preliminary data.</text>
</comment>
<name>A0A1U7LNK8_NEOID</name>
<evidence type="ECO:0000313" key="2">
    <source>
        <dbReference type="EMBL" id="OLL24219.1"/>
    </source>
</evidence>
<protein>
    <submittedName>
        <fullName evidence="2">Uncharacterized protein</fullName>
    </submittedName>
</protein>
<feature type="region of interest" description="Disordered" evidence="1">
    <location>
        <begin position="141"/>
        <end position="164"/>
    </location>
</feature>
<gene>
    <name evidence="2" type="ORF">NEOLI_003656</name>
</gene>
<keyword evidence="3" id="KW-1185">Reference proteome</keyword>
<evidence type="ECO:0000313" key="3">
    <source>
        <dbReference type="Proteomes" id="UP000186594"/>
    </source>
</evidence>
<proteinExistence type="predicted"/>
<reference evidence="2 3" key="1">
    <citation type="submission" date="2016-04" db="EMBL/GenBank/DDBJ databases">
        <title>Evolutionary innovation and constraint leading to complex multicellularity in the Ascomycota.</title>
        <authorList>
            <person name="Cisse O."/>
            <person name="Nguyen A."/>
            <person name="Hewitt D.A."/>
            <person name="Jedd G."/>
            <person name="Stajich J.E."/>
        </authorList>
    </citation>
    <scope>NUCLEOTIDE SEQUENCE [LARGE SCALE GENOMIC DNA]</scope>
    <source>
        <strain evidence="2 3">DAH-3</strain>
    </source>
</reference>
<evidence type="ECO:0000256" key="1">
    <source>
        <dbReference type="SAM" id="MobiDB-lite"/>
    </source>
</evidence>
<dbReference type="EMBL" id="LXFE01000931">
    <property type="protein sequence ID" value="OLL24219.1"/>
    <property type="molecule type" value="Genomic_DNA"/>
</dbReference>